<protein>
    <submittedName>
        <fullName evidence="7">Uncharacterized protein</fullName>
    </submittedName>
</protein>
<proteinExistence type="inferred from homology"/>
<organism evidence="7 8">
    <name type="scientific">Laetiporus sulphureus 93-53</name>
    <dbReference type="NCBI Taxonomy" id="1314785"/>
    <lineage>
        <taxon>Eukaryota</taxon>
        <taxon>Fungi</taxon>
        <taxon>Dikarya</taxon>
        <taxon>Basidiomycota</taxon>
        <taxon>Agaricomycotina</taxon>
        <taxon>Agaricomycetes</taxon>
        <taxon>Polyporales</taxon>
        <taxon>Laetiporus</taxon>
    </lineage>
</organism>
<feature type="signal peptide" evidence="6">
    <location>
        <begin position="1"/>
        <end position="29"/>
    </location>
</feature>
<keyword evidence="3" id="KW-0812">Transmembrane</keyword>
<dbReference type="EMBL" id="KV427620">
    <property type="protein sequence ID" value="KZT07299.1"/>
    <property type="molecule type" value="Genomic_DNA"/>
</dbReference>
<evidence type="ECO:0000256" key="4">
    <source>
        <dbReference type="ARBA" id="ARBA00022989"/>
    </source>
</evidence>
<sequence length="459" mass="49897">MQFNALRGVLAVFALGAFTFVSVATPVAAAVPSLRSAKAIFEDVKVFKNLVYNKPEKDVNEASDRSANVGELVQEKVDVAFVDDTDDEYVDLTDKLFNLAFPMSFWEDLMKLGGRAKQYSEYLMSTVKAENDAAVGYKLHRMRSAVGQLVLDAGALRRDVEASAYRVHGESMEDIGKKLDSLMAELFEQLKVMFPPPDHAPGHLERKEKVDAALGKLEEALIHFGVQCGVSEESMRAHTANIIRTIEVIAITTGDLMEQHPHLTDTVVAIVVFMIVPEELILRPILSVLGFGPSGPIKGSAAAWAQRVFFGAEVKAGSWFAHLQECGVSEESMRAHTANIIRTIEDIAITTGDLMEQHPHLTDTVVAIVVFMIVPEELILRPILSVLGFGPSGPIKGSAAAWAQRVFFGAEVKAGSWFAHLQEAGMVSKIPESVKKGLWAGIIGVIGGANAIGHSFFDI</sequence>
<dbReference type="RefSeq" id="XP_040765039.1">
    <property type="nucleotide sequence ID" value="XM_040901258.1"/>
</dbReference>
<keyword evidence="5" id="KW-0472">Membrane</keyword>
<gene>
    <name evidence="7" type="ORF">LAESUDRAFT_123182</name>
</gene>
<evidence type="ECO:0000256" key="1">
    <source>
        <dbReference type="ARBA" id="ARBA00004141"/>
    </source>
</evidence>
<keyword evidence="4" id="KW-1133">Transmembrane helix</keyword>
<evidence type="ECO:0000256" key="2">
    <source>
        <dbReference type="ARBA" id="ARBA00007262"/>
    </source>
</evidence>
<dbReference type="InParanoid" id="A0A165ELC7"/>
<keyword evidence="8" id="KW-1185">Reference proteome</keyword>
<comment type="similarity">
    <text evidence="2">Belongs to the IFI6/IFI27 family.</text>
</comment>
<evidence type="ECO:0000256" key="5">
    <source>
        <dbReference type="ARBA" id="ARBA00023136"/>
    </source>
</evidence>
<dbReference type="Proteomes" id="UP000076871">
    <property type="component" value="Unassembled WGS sequence"/>
</dbReference>
<evidence type="ECO:0000256" key="6">
    <source>
        <dbReference type="SAM" id="SignalP"/>
    </source>
</evidence>
<comment type="subcellular location">
    <subcellularLocation>
        <location evidence="1">Membrane</location>
        <topology evidence="1">Multi-pass membrane protein</topology>
    </subcellularLocation>
</comment>
<evidence type="ECO:0000313" key="7">
    <source>
        <dbReference type="EMBL" id="KZT07299.1"/>
    </source>
</evidence>
<dbReference type="AlphaFoldDB" id="A0A165ELC7"/>
<dbReference type="Gene3D" id="6.10.110.10">
    <property type="match status" value="2"/>
</dbReference>
<reference evidence="7 8" key="1">
    <citation type="journal article" date="2016" name="Mol. Biol. Evol.">
        <title>Comparative Genomics of Early-Diverging Mushroom-Forming Fungi Provides Insights into the Origins of Lignocellulose Decay Capabilities.</title>
        <authorList>
            <person name="Nagy L.G."/>
            <person name="Riley R."/>
            <person name="Tritt A."/>
            <person name="Adam C."/>
            <person name="Daum C."/>
            <person name="Floudas D."/>
            <person name="Sun H."/>
            <person name="Yadav J.S."/>
            <person name="Pangilinan J."/>
            <person name="Larsson K.H."/>
            <person name="Matsuura K."/>
            <person name="Barry K."/>
            <person name="Labutti K."/>
            <person name="Kuo R."/>
            <person name="Ohm R.A."/>
            <person name="Bhattacharya S.S."/>
            <person name="Shirouzu T."/>
            <person name="Yoshinaga Y."/>
            <person name="Martin F.M."/>
            <person name="Grigoriev I.V."/>
            <person name="Hibbett D.S."/>
        </authorList>
    </citation>
    <scope>NUCLEOTIDE SEQUENCE [LARGE SCALE GENOMIC DNA]</scope>
    <source>
        <strain evidence="7 8">93-53</strain>
    </source>
</reference>
<dbReference type="PANTHER" id="PTHR16932:SF18">
    <property type="entry name" value="INTERFERON, ALPHA-INDUCIBLE PROTEIN 27-LIKE 2"/>
    <property type="match status" value="1"/>
</dbReference>
<dbReference type="GeneID" id="63818290"/>
<name>A0A165ELC7_9APHY</name>
<dbReference type="InterPro" id="IPR009311">
    <property type="entry name" value="IFI6/IFI27-like"/>
</dbReference>
<dbReference type="OrthoDB" id="440424at2759"/>
<accession>A0A165ELC7</accession>
<feature type="chain" id="PRO_5007857283" evidence="6">
    <location>
        <begin position="30"/>
        <end position="459"/>
    </location>
</feature>
<keyword evidence="6" id="KW-0732">Signal</keyword>
<dbReference type="PANTHER" id="PTHR16932">
    <property type="entry name" value="INTERFERON ALPHA-INDUCIBLE PROTEIN 27"/>
    <property type="match status" value="1"/>
</dbReference>
<evidence type="ECO:0000313" key="8">
    <source>
        <dbReference type="Proteomes" id="UP000076871"/>
    </source>
</evidence>
<dbReference type="InterPro" id="IPR038213">
    <property type="entry name" value="IFI6/IFI27-like_sf"/>
</dbReference>
<dbReference type="GO" id="GO:0016020">
    <property type="term" value="C:membrane"/>
    <property type="evidence" value="ECO:0007669"/>
    <property type="project" value="UniProtKB-SubCell"/>
</dbReference>
<evidence type="ECO:0000256" key="3">
    <source>
        <dbReference type="ARBA" id="ARBA00022692"/>
    </source>
</evidence>